<sequence length="358" mass="38259">MNCAVQQAESGASRLGKLVPVATCTTATPGLGLHCSFDSRGGVPMTATAEFNIHTIDTGFGGVQFDAAYLVIQAQHAALIDCGTSLSVPQVLAAVQAAGLSPAQVEWLILTHVHLDHAGGAGALLRHLPNAQVLVHPRGAPHLIDPARLIAGATAVYGEAEMARNYGVIEPVPAERVVAAGEGHTVMLGERALRTLETPGHARHHLCVWDARSRSWFTGDTFGLSYRQLDSARGAFILPTSSPVQFEPEAMLQSIARLMEAAPEAMYLTHYGRVTSPGPLARALGEQIHAMTDIALGCTQRPDRHRCMVAALTQLYLERARQHECRLDDAAVERLLATDIELNAQGLGCWLDRAARTG</sequence>
<dbReference type="Proteomes" id="UP000050546">
    <property type="component" value="Unassembled WGS sequence"/>
</dbReference>
<organism evidence="2 3">
    <name type="scientific">Xanthomonas phaseoli pv. dieffenbachiae</name>
    <dbReference type="NCBI Taxonomy" id="92828"/>
    <lineage>
        <taxon>Bacteria</taxon>
        <taxon>Pseudomonadati</taxon>
        <taxon>Pseudomonadota</taxon>
        <taxon>Gammaproteobacteria</taxon>
        <taxon>Lysobacterales</taxon>
        <taxon>Lysobacteraceae</taxon>
        <taxon>Xanthomonas</taxon>
    </lineage>
</organism>
<dbReference type="EMBL" id="JPYI02000036">
    <property type="protein sequence ID" value="OQP80759.1"/>
    <property type="molecule type" value="Genomic_DNA"/>
</dbReference>
<dbReference type="InterPro" id="IPR036866">
    <property type="entry name" value="RibonucZ/Hydroxyglut_hydro"/>
</dbReference>
<dbReference type="GO" id="GO:0016787">
    <property type="term" value="F:hydrolase activity"/>
    <property type="evidence" value="ECO:0007669"/>
    <property type="project" value="UniProtKB-KW"/>
</dbReference>
<protein>
    <submittedName>
        <fullName evidence="2">MBL fold metallo-hydrolase</fullName>
    </submittedName>
</protein>
<dbReference type="InterPro" id="IPR050855">
    <property type="entry name" value="NDM-1-like"/>
</dbReference>
<evidence type="ECO:0000259" key="1">
    <source>
        <dbReference type="SMART" id="SM00849"/>
    </source>
</evidence>
<dbReference type="PANTHER" id="PTHR42951">
    <property type="entry name" value="METALLO-BETA-LACTAMASE DOMAIN-CONTAINING"/>
    <property type="match status" value="1"/>
</dbReference>
<dbReference type="CDD" id="cd07726">
    <property type="entry name" value="ST1585-like_MBL-fold"/>
    <property type="match status" value="1"/>
</dbReference>
<name>A0A1V9HD27_9XANT</name>
<proteinExistence type="predicted"/>
<gene>
    <name evidence="2" type="ORF">IM53_006780</name>
</gene>
<feature type="domain" description="Metallo-beta-lactamase" evidence="1">
    <location>
        <begin position="65"/>
        <end position="270"/>
    </location>
</feature>
<dbReference type="SMART" id="SM00849">
    <property type="entry name" value="Lactamase_B"/>
    <property type="match status" value="1"/>
</dbReference>
<dbReference type="Gene3D" id="3.60.15.10">
    <property type="entry name" value="Ribonuclease Z/Hydroxyacylglutathione hydrolase-like"/>
    <property type="match status" value="1"/>
</dbReference>
<comment type="caution">
    <text evidence="2">The sequence shown here is derived from an EMBL/GenBank/DDBJ whole genome shotgun (WGS) entry which is preliminary data.</text>
</comment>
<dbReference type="SUPFAM" id="SSF56281">
    <property type="entry name" value="Metallo-hydrolase/oxidoreductase"/>
    <property type="match status" value="1"/>
</dbReference>
<evidence type="ECO:0000313" key="2">
    <source>
        <dbReference type="EMBL" id="OQP80759.1"/>
    </source>
</evidence>
<dbReference type="InterPro" id="IPR001279">
    <property type="entry name" value="Metallo-B-lactamas"/>
</dbReference>
<evidence type="ECO:0000313" key="3">
    <source>
        <dbReference type="Proteomes" id="UP000050546"/>
    </source>
</evidence>
<dbReference type="AlphaFoldDB" id="A0A1V9HD27"/>
<reference evidence="3" key="2">
    <citation type="journal article" date="2017" name="Plant Pathol.">
        <title>Pathogenicity and virulence gene content of Xanthomonas strains infecting Araceae, formerly known as Xanthomonas axonopodis pv. dieffenbachiae.</title>
        <authorList>
            <person name="Constantin E.C."/>
            <person name="Haegeman A."/>
            <person name="Van Vaerenbergh J."/>
            <person name="Baeyen S."/>
            <person name="Van Malderghem C."/>
            <person name="Maes M."/>
            <person name="Cottyn B."/>
        </authorList>
    </citation>
    <scope>NUCLEOTIDE SEQUENCE [LARGE SCALE GENOMIC DNA]</scope>
    <source>
        <strain evidence="3">LMG 25940</strain>
    </source>
</reference>
<keyword evidence="2" id="KW-0378">Hydrolase</keyword>
<dbReference type="Pfam" id="PF00753">
    <property type="entry name" value="Lactamase_B"/>
    <property type="match status" value="1"/>
</dbReference>
<dbReference type="InterPro" id="IPR037482">
    <property type="entry name" value="ST1585_MBL-fold"/>
</dbReference>
<reference evidence="2 3" key="1">
    <citation type="journal article" date="2016" name="Plant Pathol.">
        <title>Genetic characterization of strains named as Xanthomonas axonopodis pv. dieffenbachiae leads to a taxonomic revision of the X. axonopodis species complex.</title>
        <authorList>
            <person name="Constantin E.C."/>
            <person name="Cleenwerck I."/>
            <person name="Maes M."/>
            <person name="Baeyen S."/>
            <person name="Van Malderghem C."/>
            <person name="De Vos P."/>
            <person name="Cottyn B."/>
        </authorList>
    </citation>
    <scope>NUCLEOTIDE SEQUENCE [LARGE SCALE GENOMIC DNA]</scope>
    <source>
        <strain evidence="2 3">LMG 25940</strain>
    </source>
</reference>
<dbReference type="PANTHER" id="PTHR42951:SF22">
    <property type="entry name" value="METALLO BETA-LACTAMASE SUPERFAMILY LIPOPROTEIN"/>
    <property type="match status" value="1"/>
</dbReference>
<dbReference type="STRING" id="1437877.GCA_001564415_00520"/>
<accession>A0A1V9HD27</accession>
<dbReference type="RefSeq" id="WP_057679684.1">
    <property type="nucleotide sequence ID" value="NZ_CP041382.1"/>
</dbReference>